<organism evidence="1">
    <name type="scientific">Glycine soja</name>
    <name type="common">Wild soybean</name>
    <dbReference type="NCBI Taxonomy" id="3848"/>
    <lineage>
        <taxon>Eukaryota</taxon>
        <taxon>Viridiplantae</taxon>
        <taxon>Streptophyta</taxon>
        <taxon>Embryophyta</taxon>
        <taxon>Tracheophyta</taxon>
        <taxon>Spermatophyta</taxon>
        <taxon>Magnoliopsida</taxon>
        <taxon>eudicotyledons</taxon>
        <taxon>Gunneridae</taxon>
        <taxon>Pentapetalae</taxon>
        <taxon>rosids</taxon>
        <taxon>fabids</taxon>
        <taxon>Fabales</taxon>
        <taxon>Fabaceae</taxon>
        <taxon>Papilionoideae</taxon>
        <taxon>50 kb inversion clade</taxon>
        <taxon>NPAAA clade</taxon>
        <taxon>indigoferoid/millettioid clade</taxon>
        <taxon>Phaseoleae</taxon>
        <taxon>Glycine</taxon>
        <taxon>Glycine subgen. Soja</taxon>
    </lineage>
</organism>
<feature type="non-terminal residue" evidence="1">
    <location>
        <position position="1"/>
    </location>
</feature>
<protein>
    <recommendedName>
        <fullName evidence="2">Reverse transcriptase domain-containing protein</fullName>
    </recommendedName>
</protein>
<name>A0A0B2QQK7_GLYSO</name>
<proteinExistence type="predicted"/>
<dbReference type="EMBL" id="KN656127">
    <property type="protein sequence ID" value="KHN23685.1"/>
    <property type="molecule type" value="Genomic_DNA"/>
</dbReference>
<accession>A0A0B2QQK7</accession>
<dbReference type="AlphaFoldDB" id="A0A0B2QQK7"/>
<evidence type="ECO:0000313" key="1">
    <source>
        <dbReference type="EMBL" id="KHN23685.1"/>
    </source>
</evidence>
<dbReference type="Proteomes" id="UP000053555">
    <property type="component" value="Unassembled WGS sequence"/>
</dbReference>
<gene>
    <name evidence="1" type="ORF">glysoja_048161</name>
</gene>
<sequence>KVMNHLLDERQSAFVKGRQMLHAVLIANEVVEEARRCKRPCLLFKADFEKAYDS</sequence>
<reference evidence="1" key="1">
    <citation type="submission" date="2014-07" db="EMBL/GenBank/DDBJ databases">
        <title>Identification of a novel salt tolerance gene in wild soybean by whole-genome sequencing.</title>
        <authorList>
            <person name="Lam H.-M."/>
            <person name="Qi X."/>
            <person name="Li M.-W."/>
            <person name="Liu X."/>
            <person name="Xie M."/>
            <person name="Ni M."/>
            <person name="Xu X."/>
        </authorList>
    </citation>
    <scope>NUCLEOTIDE SEQUENCE [LARGE SCALE GENOMIC DNA]</scope>
    <source>
        <tissue evidence="1">Root</tissue>
    </source>
</reference>
<feature type="non-terminal residue" evidence="1">
    <location>
        <position position="54"/>
    </location>
</feature>
<evidence type="ECO:0008006" key="2">
    <source>
        <dbReference type="Google" id="ProtNLM"/>
    </source>
</evidence>